<accession>A0AAV4PG31</accession>
<reference evidence="2 3" key="1">
    <citation type="submission" date="2021-06" db="EMBL/GenBank/DDBJ databases">
        <title>Caerostris extrusa draft genome.</title>
        <authorList>
            <person name="Kono N."/>
            <person name="Arakawa K."/>
        </authorList>
    </citation>
    <scope>NUCLEOTIDE SEQUENCE [LARGE SCALE GENOMIC DNA]</scope>
</reference>
<proteinExistence type="predicted"/>
<keyword evidence="3" id="KW-1185">Reference proteome</keyword>
<dbReference type="EMBL" id="BPLR01004610">
    <property type="protein sequence ID" value="GIX96115.1"/>
    <property type="molecule type" value="Genomic_DNA"/>
</dbReference>
<dbReference type="AlphaFoldDB" id="A0AAV4PG31"/>
<protein>
    <submittedName>
        <fullName evidence="2">Uncharacterized protein</fullName>
    </submittedName>
</protein>
<evidence type="ECO:0000313" key="3">
    <source>
        <dbReference type="Proteomes" id="UP001054945"/>
    </source>
</evidence>
<feature type="region of interest" description="Disordered" evidence="1">
    <location>
        <begin position="54"/>
        <end position="78"/>
    </location>
</feature>
<organism evidence="2 3">
    <name type="scientific">Caerostris extrusa</name>
    <name type="common">Bark spider</name>
    <name type="synonym">Caerostris bankana</name>
    <dbReference type="NCBI Taxonomy" id="172846"/>
    <lineage>
        <taxon>Eukaryota</taxon>
        <taxon>Metazoa</taxon>
        <taxon>Ecdysozoa</taxon>
        <taxon>Arthropoda</taxon>
        <taxon>Chelicerata</taxon>
        <taxon>Arachnida</taxon>
        <taxon>Araneae</taxon>
        <taxon>Araneomorphae</taxon>
        <taxon>Entelegynae</taxon>
        <taxon>Araneoidea</taxon>
        <taxon>Araneidae</taxon>
        <taxon>Caerostris</taxon>
    </lineage>
</organism>
<evidence type="ECO:0000256" key="1">
    <source>
        <dbReference type="SAM" id="MobiDB-lite"/>
    </source>
</evidence>
<comment type="caution">
    <text evidence="2">The sequence shown here is derived from an EMBL/GenBank/DDBJ whole genome shotgun (WGS) entry which is preliminary data.</text>
</comment>
<dbReference type="Proteomes" id="UP001054945">
    <property type="component" value="Unassembled WGS sequence"/>
</dbReference>
<name>A0AAV4PG31_CAEEX</name>
<evidence type="ECO:0000313" key="2">
    <source>
        <dbReference type="EMBL" id="GIX96115.1"/>
    </source>
</evidence>
<gene>
    <name evidence="2" type="ORF">CEXT_269741</name>
</gene>
<feature type="region of interest" description="Disordered" evidence="1">
    <location>
        <begin position="1"/>
        <end position="26"/>
    </location>
</feature>
<sequence>MIKHESNHPKQLLPNPTGSRAEIETGDFSMFYGDDSGCQECGMRSRRVITSNYRLGSHRGHWGPRVTSDSESMKEDPR</sequence>